<name>A0A1B1LQE5_KLEPN</name>
<reference evidence="1" key="1">
    <citation type="submission" date="2015-12" db="EMBL/GenBank/DDBJ databases">
        <title>Klebsiella pneumoniae strain KP04 plasmid pKP04VIM, complete sequence.</title>
        <authorList>
            <person name="Li R."/>
            <person name="Lin D."/>
            <person name="Chen C."/>
        </authorList>
    </citation>
    <scope>NUCLEOTIDE SEQUENCE</scope>
    <source>
        <plasmid evidence="1">pKP04VIM</plasmid>
    </source>
</reference>
<proteinExistence type="predicted"/>
<accession>A0A1B1LQE5</accession>
<sequence length="68" mass="7677">MLYPFFGALCFILTLCFLSISGMIILIHKTDSVQYSVRRYRFLLLCKAAGAVNFFITIYCIAGTEGQL</sequence>
<dbReference type="PATRIC" id="fig|573.1650.peg.5700"/>
<organism evidence="1">
    <name type="scientific">Klebsiella pneumoniae</name>
    <dbReference type="NCBI Taxonomy" id="573"/>
    <lineage>
        <taxon>Bacteria</taxon>
        <taxon>Pseudomonadati</taxon>
        <taxon>Pseudomonadota</taxon>
        <taxon>Gammaproteobacteria</taxon>
        <taxon>Enterobacterales</taxon>
        <taxon>Enterobacteriaceae</taxon>
        <taxon>Klebsiella/Raoultella group</taxon>
        <taxon>Klebsiella</taxon>
        <taxon>Klebsiella pneumoniae complex</taxon>
    </lineage>
</organism>
<keyword evidence="1" id="KW-0614">Plasmid</keyword>
<geneLocation type="plasmid" evidence="1">
    <name>pKP04VIM</name>
</geneLocation>
<evidence type="ECO:0000313" key="1">
    <source>
        <dbReference type="EMBL" id="ANS55278.1"/>
    </source>
</evidence>
<dbReference type="AlphaFoldDB" id="A0A1B1LQE5"/>
<dbReference type="EMBL" id="KU318421">
    <property type="protein sequence ID" value="ANS55278.1"/>
    <property type="molecule type" value="Genomic_DNA"/>
</dbReference>
<protein>
    <submittedName>
        <fullName evidence="1">Uncharacterized protein</fullName>
    </submittedName>
</protein>